<dbReference type="RefSeq" id="WP_045105121.1">
    <property type="nucleotide sequence ID" value="NZ_LN681225.1"/>
</dbReference>
<gene>
    <name evidence="1" type="ORF">LHA_0515</name>
</gene>
<dbReference type="KEGG" id="lha:LHA_0515"/>
<evidence type="ECO:0000313" key="2">
    <source>
        <dbReference type="Proteomes" id="UP000032803"/>
    </source>
</evidence>
<dbReference type="STRING" id="449.LHA_0515"/>
<dbReference type="EMBL" id="LN681225">
    <property type="protein sequence ID" value="CEK09610.1"/>
    <property type="molecule type" value="Genomic_DNA"/>
</dbReference>
<dbReference type="Proteomes" id="UP000032803">
    <property type="component" value="Chromosome I"/>
</dbReference>
<proteinExistence type="predicted"/>
<organism evidence="1 2">
    <name type="scientific">Legionella hackeliae</name>
    <dbReference type="NCBI Taxonomy" id="449"/>
    <lineage>
        <taxon>Bacteria</taxon>
        <taxon>Pseudomonadati</taxon>
        <taxon>Pseudomonadota</taxon>
        <taxon>Gammaproteobacteria</taxon>
        <taxon>Legionellales</taxon>
        <taxon>Legionellaceae</taxon>
        <taxon>Legionella</taxon>
    </lineage>
</organism>
<dbReference type="AlphaFoldDB" id="A0A0A8ULA7"/>
<keyword evidence="2" id="KW-1185">Reference proteome</keyword>
<name>A0A0A8ULA7_LEGHA</name>
<evidence type="ECO:0000313" key="1">
    <source>
        <dbReference type="EMBL" id="CEK09610.1"/>
    </source>
</evidence>
<reference evidence="2" key="1">
    <citation type="submission" date="2014-09" db="EMBL/GenBank/DDBJ databases">
        <authorList>
            <person name="Gomez-Valero L."/>
        </authorList>
    </citation>
    <scope>NUCLEOTIDE SEQUENCE [LARGE SCALE GENOMIC DNA]</scope>
    <source>
        <strain evidence="2">ATCC35250</strain>
    </source>
</reference>
<dbReference type="HOGENOM" id="CLU_1738249_0_0_6"/>
<sequence>MEFFLSTQAAAIAGAVIGTLIEPGLGTAIGAGIGAAVGAGLEVGGGTLLSSLRDDAGLHNDVEAAQSFFKNTKLSPTGAVNENLSSDSQAAPYVKTIADFVSITDIADANVELERLICHIKCNYEYYKQALWLNKDADFRTSKASLTERF</sequence>
<protein>
    <submittedName>
        <fullName evidence="1">Uncharacterized protein</fullName>
    </submittedName>
</protein>
<accession>A0A0A8ULA7</accession>